<evidence type="ECO:0000256" key="7">
    <source>
        <dbReference type="ARBA" id="ARBA00022958"/>
    </source>
</evidence>
<evidence type="ECO:0000256" key="2">
    <source>
        <dbReference type="ARBA" id="ARBA00006920"/>
    </source>
</evidence>
<comment type="similarity">
    <text evidence="2">Belongs to the TMEM175 family.</text>
</comment>
<evidence type="ECO:0000256" key="5">
    <source>
        <dbReference type="ARBA" id="ARBA00022692"/>
    </source>
</evidence>
<evidence type="ECO:0000256" key="3">
    <source>
        <dbReference type="ARBA" id="ARBA00022448"/>
    </source>
</evidence>
<dbReference type="Pfam" id="PF06736">
    <property type="entry name" value="TMEM175"/>
    <property type="match status" value="1"/>
</dbReference>
<feature type="transmembrane region" description="Helical" evidence="13">
    <location>
        <begin position="110"/>
        <end position="131"/>
    </location>
</feature>
<keyword evidence="15" id="KW-1185">Reference proteome</keyword>
<dbReference type="RefSeq" id="WP_112098332.1">
    <property type="nucleotide sequence ID" value="NZ_QMBP01000006.1"/>
</dbReference>
<accession>A0A330HRQ2</accession>
<evidence type="ECO:0000313" key="14">
    <source>
        <dbReference type="EMBL" id="RAZ90262.1"/>
    </source>
</evidence>
<dbReference type="AlphaFoldDB" id="A0A330HRQ2"/>
<feature type="transmembrane region" description="Helical" evidence="13">
    <location>
        <begin position="152"/>
        <end position="184"/>
    </location>
</feature>
<keyword evidence="9" id="KW-0406">Ion transport</keyword>
<evidence type="ECO:0000256" key="12">
    <source>
        <dbReference type="ARBA" id="ARBA00034430"/>
    </source>
</evidence>
<evidence type="ECO:0000256" key="8">
    <source>
        <dbReference type="ARBA" id="ARBA00022989"/>
    </source>
</evidence>
<keyword evidence="3" id="KW-0813">Transport</keyword>
<keyword evidence="8 13" id="KW-1133">Transmembrane helix</keyword>
<evidence type="ECO:0000256" key="11">
    <source>
        <dbReference type="ARBA" id="ARBA00023303"/>
    </source>
</evidence>
<reference evidence="15" key="1">
    <citation type="submission" date="2018-06" db="EMBL/GenBank/DDBJ databases">
        <authorList>
            <person name="Helene L.C."/>
            <person name="Dall'Agnol R."/>
            <person name="Delamuta J.R."/>
            <person name="Hungria M."/>
        </authorList>
    </citation>
    <scope>NUCLEOTIDE SEQUENCE [LARGE SCALE GENOMIC DNA]</scope>
    <source>
        <strain evidence="15">AC99b</strain>
    </source>
</reference>
<organism evidence="14 15">
    <name type="scientific">Mesorhizobium hawassense</name>
    <dbReference type="NCBI Taxonomy" id="1209954"/>
    <lineage>
        <taxon>Bacteria</taxon>
        <taxon>Pseudomonadati</taxon>
        <taxon>Pseudomonadota</taxon>
        <taxon>Alphaproteobacteria</taxon>
        <taxon>Hyphomicrobiales</taxon>
        <taxon>Phyllobacteriaceae</taxon>
        <taxon>Mesorhizobium</taxon>
    </lineage>
</organism>
<dbReference type="EMBL" id="QMBP01000006">
    <property type="protein sequence ID" value="RAZ90262.1"/>
    <property type="molecule type" value="Genomic_DNA"/>
</dbReference>
<dbReference type="GO" id="GO:0015252">
    <property type="term" value="F:proton channel activity"/>
    <property type="evidence" value="ECO:0007669"/>
    <property type="project" value="InterPro"/>
</dbReference>
<dbReference type="OrthoDB" id="7626281at2"/>
<comment type="caution">
    <text evidence="14">The sequence shown here is derived from an EMBL/GenBank/DDBJ whole genome shotgun (WGS) entry which is preliminary data.</text>
</comment>
<evidence type="ECO:0000256" key="4">
    <source>
        <dbReference type="ARBA" id="ARBA00022538"/>
    </source>
</evidence>
<dbReference type="InterPro" id="IPR010617">
    <property type="entry name" value="TMEM175-like"/>
</dbReference>
<keyword evidence="5 13" id="KW-0812">Transmembrane</keyword>
<dbReference type="GO" id="GO:0005267">
    <property type="term" value="F:potassium channel activity"/>
    <property type="evidence" value="ECO:0007669"/>
    <property type="project" value="UniProtKB-KW"/>
</dbReference>
<proteinExistence type="inferred from homology"/>
<evidence type="ECO:0000256" key="1">
    <source>
        <dbReference type="ARBA" id="ARBA00004141"/>
    </source>
</evidence>
<evidence type="ECO:0000256" key="9">
    <source>
        <dbReference type="ARBA" id="ARBA00023065"/>
    </source>
</evidence>
<dbReference type="Proteomes" id="UP000251558">
    <property type="component" value="Unassembled WGS sequence"/>
</dbReference>
<reference evidence="14 15" key="2">
    <citation type="submission" date="2018-07" db="EMBL/GenBank/DDBJ databases">
        <title>Diversity of Mesorhizobium strains in Brazil.</title>
        <authorList>
            <person name="Helene L.C.F."/>
            <person name="Dall'Agnol R."/>
            <person name="Delamuta J.R.M."/>
            <person name="Hungria M."/>
        </authorList>
    </citation>
    <scope>NUCLEOTIDE SEQUENCE [LARGE SCALE GENOMIC DNA]</scope>
    <source>
        <strain evidence="14 15">AC99b</strain>
    </source>
</reference>
<feature type="transmembrane region" description="Helical" evidence="13">
    <location>
        <begin position="12"/>
        <end position="30"/>
    </location>
</feature>
<comment type="subcellular location">
    <subcellularLocation>
        <location evidence="1">Membrane</location>
        <topology evidence="1">Multi-pass membrane protein</topology>
    </subcellularLocation>
</comment>
<protein>
    <submittedName>
        <fullName evidence="14">DUF1211 domain-containing protein</fullName>
    </submittedName>
</protein>
<comment type="catalytic activity">
    <reaction evidence="12">
        <text>K(+)(in) = K(+)(out)</text>
        <dbReference type="Rhea" id="RHEA:29463"/>
        <dbReference type="ChEBI" id="CHEBI:29103"/>
    </reaction>
</comment>
<sequence>MLPPAGLERLNAFSDGVFAVLITVLVLELRPPEIPTFVALLGLWPTWLSYGVSYLFIAIVWANHHHLLRHAKESSARLMWYNFAHLFSVSLLPLATAWMAVSELSPQPVAFYAGVFFLVNLTYIFLIRELIEPLPVETIPPGVRKAMRIRSIATLCLFGLAAAVALKYPVAGLAICCCCLAVYLRPEAPGTRNPA</sequence>
<feature type="transmembrane region" description="Helical" evidence="13">
    <location>
        <begin position="36"/>
        <end position="57"/>
    </location>
</feature>
<dbReference type="GO" id="GO:0016020">
    <property type="term" value="C:membrane"/>
    <property type="evidence" value="ECO:0007669"/>
    <property type="project" value="UniProtKB-SubCell"/>
</dbReference>
<evidence type="ECO:0000256" key="13">
    <source>
        <dbReference type="SAM" id="Phobius"/>
    </source>
</evidence>
<evidence type="ECO:0000313" key="15">
    <source>
        <dbReference type="Proteomes" id="UP000251558"/>
    </source>
</evidence>
<gene>
    <name evidence="14" type="ORF">DPM33_15705</name>
</gene>
<name>A0A330HRQ2_9HYPH</name>
<keyword evidence="11" id="KW-0407">Ion channel</keyword>
<feature type="transmembrane region" description="Helical" evidence="13">
    <location>
        <begin position="78"/>
        <end position="98"/>
    </location>
</feature>
<keyword evidence="7" id="KW-0630">Potassium</keyword>
<evidence type="ECO:0000256" key="10">
    <source>
        <dbReference type="ARBA" id="ARBA00023136"/>
    </source>
</evidence>
<keyword evidence="6" id="KW-0631">Potassium channel</keyword>
<keyword evidence="4" id="KW-0633">Potassium transport</keyword>
<keyword evidence="10 13" id="KW-0472">Membrane</keyword>
<evidence type="ECO:0000256" key="6">
    <source>
        <dbReference type="ARBA" id="ARBA00022826"/>
    </source>
</evidence>